<dbReference type="Gene3D" id="2.170.270.10">
    <property type="entry name" value="SET domain"/>
    <property type="match status" value="1"/>
</dbReference>
<reference evidence="2 5" key="2">
    <citation type="submission" date="2018-07" db="EMBL/GenBank/DDBJ databases">
        <title>The molecular basis for the intramolecular migration of carboxyl group in the catabolism of para-hydroxybenzoate via gentisate.</title>
        <authorList>
            <person name="Zhao H."/>
            <person name="Xu Y."/>
            <person name="Lin S."/>
            <person name="Spain J.C."/>
            <person name="Zhou N.-Y."/>
        </authorList>
    </citation>
    <scope>NUCLEOTIDE SEQUENCE [LARGE SCALE GENOMIC DNA]</scope>
    <source>
        <strain evidence="2 5">PHB-7a</strain>
    </source>
</reference>
<evidence type="ECO:0000259" key="1">
    <source>
        <dbReference type="PROSITE" id="PS50280"/>
    </source>
</evidence>
<dbReference type="Pfam" id="PF00856">
    <property type="entry name" value="SET"/>
    <property type="match status" value="1"/>
</dbReference>
<evidence type="ECO:0000313" key="2">
    <source>
        <dbReference type="EMBL" id="AXN38336.1"/>
    </source>
</evidence>
<dbReference type="Proteomes" id="UP000260457">
    <property type="component" value="Chromosome"/>
</dbReference>
<dbReference type="EMBL" id="NUEQ01000019">
    <property type="protein sequence ID" value="PEJ33299.1"/>
    <property type="molecule type" value="Genomic_DNA"/>
</dbReference>
<proteinExistence type="predicted"/>
<evidence type="ECO:0000313" key="5">
    <source>
        <dbReference type="Proteomes" id="UP000260457"/>
    </source>
</evidence>
<dbReference type="KEGG" id="pbut:DTO10_07755"/>
<dbReference type="InterPro" id="IPR001214">
    <property type="entry name" value="SET_dom"/>
</dbReference>
<dbReference type="PROSITE" id="PS50280">
    <property type="entry name" value="SET"/>
    <property type="match status" value="1"/>
</dbReference>
<evidence type="ECO:0000313" key="3">
    <source>
        <dbReference type="EMBL" id="PEJ33299.1"/>
    </source>
</evidence>
<feature type="domain" description="SET" evidence="1">
    <location>
        <begin position="2"/>
        <end position="84"/>
    </location>
</feature>
<keyword evidence="5" id="KW-1185">Reference proteome</keyword>
<dbReference type="InterPro" id="IPR046341">
    <property type="entry name" value="SET_dom_sf"/>
</dbReference>
<protein>
    <submittedName>
        <fullName evidence="2">SET domain-containing protein</fullName>
    </submittedName>
</protein>
<dbReference type="AlphaFoldDB" id="A0AAX0S446"/>
<dbReference type="RefSeq" id="WP_098176069.1">
    <property type="nucleotide sequence ID" value="NZ_CP030926.1"/>
</dbReference>
<dbReference type="Proteomes" id="UP000220106">
    <property type="component" value="Unassembled WGS sequence"/>
</dbReference>
<name>A0AAX0S446_9BACI</name>
<gene>
    <name evidence="3" type="ORF">CN689_12275</name>
    <name evidence="2" type="ORF">DTO10_07755</name>
</gene>
<accession>A0AAX0S446</accession>
<dbReference type="SUPFAM" id="SSF82199">
    <property type="entry name" value="SET domain"/>
    <property type="match status" value="1"/>
</dbReference>
<reference evidence="3 4" key="1">
    <citation type="submission" date="2017-09" db="EMBL/GenBank/DDBJ databases">
        <title>Large-scale bioinformatics analysis of Bacillus genomes uncovers conserved roles of natural products in bacterial physiology.</title>
        <authorList>
            <consortium name="Agbiome Team Llc"/>
            <person name="Bleich R.M."/>
            <person name="Kirk G.J."/>
            <person name="Santa Maria K.C."/>
            <person name="Allen S.E."/>
            <person name="Farag S."/>
            <person name="Shank E.A."/>
            <person name="Bowers A."/>
        </authorList>
    </citation>
    <scope>NUCLEOTIDE SEQUENCE [LARGE SCALE GENOMIC DNA]</scope>
    <source>
        <strain evidence="3 4">AFS003229</strain>
    </source>
</reference>
<sequence length="84" mass="9523">MAPICIKNTGKYGRGVYSTRDIKKGELIEVSPVLISPEKEWEYLEKTILFNYCFFLGDHNDIAIALGYGALFNHSYTPNATFDL</sequence>
<evidence type="ECO:0000313" key="4">
    <source>
        <dbReference type="Proteomes" id="UP000220106"/>
    </source>
</evidence>
<organism evidence="3 4">
    <name type="scientific">Peribacillus butanolivorans</name>
    <dbReference type="NCBI Taxonomy" id="421767"/>
    <lineage>
        <taxon>Bacteria</taxon>
        <taxon>Bacillati</taxon>
        <taxon>Bacillota</taxon>
        <taxon>Bacilli</taxon>
        <taxon>Bacillales</taxon>
        <taxon>Bacillaceae</taxon>
        <taxon>Peribacillus</taxon>
    </lineage>
</organism>
<dbReference type="EMBL" id="CP030926">
    <property type="protein sequence ID" value="AXN38336.1"/>
    <property type="molecule type" value="Genomic_DNA"/>
</dbReference>